<feature type="repeat" description="ANK" evidence="16">
    <location>
        <begin position="135"/>
        <end position="167"/>
    </location>
</feature>
<evidence type="ECO:0000256" key="14">
    <source>
        <dbReference type="ARBA" id="ARBA00049715"/>
    </source>
</evidence>
<evidence type="ECO:0000256" key="13">
    <source>
        <dbReference type="ARBA" id="ARBA00049657"/>
    </source>
</evidence>
<comment type="subunit">
    <text evidence="14">Homotetramer in membranes.</text>
</comment>
<dbReference type="PROSITE" id="PS50088">
    <property type="entry name" value="ANK_REPEAT"/>
    <property type="match status" value="3"/>
</dbReference>
<evidence type="ECO:0000256" key="16">
    <source>
        <dbReference type="PROSITE-ProRule" id="PRU00023"/>
    </source>
</evidence>
<keyword evidence="8" id="KW-0677">Repeat</keyword>
<comment type="subcellular location">
    <subcellularLocation>
        <location evidence="2">Secreted</location>
    </subcellularLocation>
    <subcellularLocation>
        <location evidence="1">Target cell membrane</location>
    </subcellularLocation>
</comment>
<keyword evidence="4" id="KW-0964">Secreted</keyword>
<proteinExistence type="inferred from homology"/>
<dbReference type="GO" id="GO:0006887">
    <property type="term" value="P:exocytosis"/>
    <property type="evidence" value="ECO:0007669"/>
    <property type="project" value="UniProtKB-KW"/>
</dbReference>
<evidence type="ECO:0000313" key="17">
    <source>
        <dbReference type="EMBL" id="GIY02781.1"/>
    </source>
</evidence>
<evidence type="ECO:0000256" key="11">
    <source>
        <dbReference type="ARBA" id="ARBA00023136"/>
    </source>
</evidence>
<dbReference type="PRINTS" id="PR01415">
    <property type="entry name" value="ANKYRIN"/>
</dbReference>
<evidence type="ECO:0000256" key="12">
    <source>
        <dbReference type="ARBA" id="ARBA00023298"/>
    </source>
</evidence>
<keyword evidence="9" id="KW-0638">Presynaptic neurotoxin</keyword>
<dbReference type="AlphaFoldDB" id="A0AAV4Q2M1"/>
<evidence type="ECO:0000256" key="3">
    <source>
        <dbReference type="ARBA" id="ARBA00022483"/>
    </source>
</evidence>
<evidence type="ECO:0000256" key="8">
    <source>
        <dbReference type="ARBA" id="ARBA00022737"/>
    </source>
</evidence>
<dbReference type="PANTHER" id="PTHR24198:SF165">
    <property type="entry name" value="ANKYRIN REPEAT-CONTAINING PROTEIN-RELATED"/>
    <property type="match status" value="1"/>
</dbReference>
<protein>
    <recommendedName>
        <fullName evidence="15">Alpha-latrotoxin</fullName>
    </recommendedName>
</protein>
<keyword evidence="7" id="KW-0528">Neurotoxin</keyword>
<keyword evidence="6" id="KW-0800">Toxin</keyword>
<dbReference type="GO" id="GO:0044231">
    <property type="term" value="C:host cell presynaptic membrane"/>
    <property type="evidence" value="ECO:0007669"/>
    <property type="project" value="UniProtKB-KW"/>
</dbReference>
<feature type="repeat" description="ANK" evidence="16">
    <location>
        <begin position="168"/>
        <end position="200"/>
    </location>
</feature>
<name>A0AAV4Q2M1_CAEEX</name>
<evidence type="ECO:0000256" key="10">
    <source>
        <dbReference type="ARBA" id="ARBA00023043"/>
    </source>
</evidence>
<gene>
    <name evidence="17" type="primary">ANK1_13</name>
    <name evidence="17" type="ORF">CEXT_644671</name>
</gene>
<dbReference type="SUPFAM" id="SSF48403">
    <property type="entry name" value="Ankyrin repeat"/>
    <property type="match status" value="1"/>
</dbReference>
<comment type="caution">
    <text evidence="17">The sequence shown here is derived from an EMBL/GenBank/DDBJ whole genome shotgun (WGS) entry which is preliminary data.</text>
</comment>
<dbReference type="EMBL" id="BPLR01005500">
    <property type="protein sequence ID" value="GIY02781.1"/>
    <property type="molecule type" value="Genomic_DNA"/>
</dbReference>
<dbReference type="PROSITE" id="PS50297">
    <property type="entry name" value="ANK_REP_REGION"/>
    <property type="match status" value="3"/>
</dbReference>
<accession>A0AAV4Q2M1</accession>
<dbReference type="GO" id="GO:0005576">
    <property type="term" value="C:extracellular region"/>
    <property type="evidence" value="ECO:0007669"/>
    <property type="project" value="UniProtKB-SubCell"/>
</dbReference>
<evidence type="ECO:0000256" key="7">
    <source>
        <dbReference type="ARBA" id="ARBA00022699"/>
    </source>
</evidence>
<dbReference type="GO" id="GO:0090729">
    <property type="term" value="F:toxin activity"/>
    <property type="evidence" value="ECO:0007669"/>
    <property type="project" value="UniProtKB-KW"/>
</dbReference>
<dbReference type="PANTHER" id="PTHR24198">
    <property type="entry name" value="ANKYRIN REPEAT AND PROTEIN KINASE DOMAIN-CONTAINING PROTEIN"/>
    <property type="match status" value="1"/>
</dbReference>
<comment type="similarity">
    <text evidence="13">Belongs to the cationic peptide 01 (latrotoxin) family. 03 (alpha-latrotoxin) subfamily.</text>
</comment>
<dbReference type="SMART" id="SM00248">
    <property type="entry name" value="ANK"/>
    <property type="match status" value="4"/>
</dbReference>
<dbReference type="Proteomes" id="UP001054945">
    <property type="component" value="Unassembled WGS sequence"/>
</dbReference>
<keyword evidence="10 16" id="KW-0040">ANK repeat</keyword>
<reference evidence="17 18" key="1">
    <citation type="submission" date="2021-06" db="EMBL/GenBank/DDBJ databases">
        <title>Caerostris extrusa draft genome.</title>
        <authorList>
            <person name="Kono N."/>
            <person name="Arakawa K."/>
        </authorList>
    </citation>
    <scope>NUCLEOTIDE SEQUENCE [LARGE SCALE GENOMIC DNA]</scope>
</reference>
<evidence type="ECO:0000256" key="5">
    <source>
        <dbReference type="ARBA" id="ARBA00022537"/>
    </source>
</evidence>
<evidence type="ECO:0000256" key="6">
    <source>
        <dbReference type="ARBA" id="ARBA00022656"/>
    </source>
</evidence>
<evidence type="ECO:0000256" key="2">
    <source>
        <dbReference type="ARBA" id="ARBA00004613"/>
    </source>
</evidence>
<dbReference type="GO" id="GO:0044218">
    <property type="term" value="C:other organism cell membrane"/>
    <property type="evidence" value="ECO:0007669"/>
    <property type="project" value="UniProtKB-KW"/>
</dbReference>
<evidence type="ECO:0000256" key="15">
    <source>
        <dbReference type="ARBA" id="ARBA00049811"/>
    </source>
</evidence>
<keyword evidence="3" id="KW-0268">Exocytosis</keyword>
<dbReference type="InterPro" id="IPR036770">
    <property type="entry name" value="Ankyrin_rpt-contain_sf"/>
</dbReference>
<keyword evidence="11" id="KW-0472">Membrane</keyword>
<dbReference type="Pfam" id="PF12796">
    <property type="entry name" value="Ank_2"/>
    <property type="match status" value="2"/>
</dbReference>
<evidence type="ECO:0000313" key="18">
    <source>
        <dbReference type="Proteomes" id="UP001054945"/>
    </source>
</evidence>
<organism evidence="17 18">
    <name type="scientific">Caerostris extrusa</name>
    <name type="common">Bark spider</name>
    <name type="synonym">Caerostris bankana</name>
    <dbReference type="NCBI Taxonomy" id="172846"/>
    <lineage>
        <taxon>Eukaryota</taxon>
        <taxon>Metazoa</taxon>
        <taxon>Ecdysozoa</taxon>
        <taxon>Arthropoda</taxon>
        <taxon>Chelicerata</taxon>
        <taxon>Arachnida</taxon>
        <taxon>Araneae</taxon>
        <taxon>Araneomorphae</taxon>
        <taxon>Entelegynae</taxon>
        <taxon>Araneoidea</taxon>
        <taxon>Araneidae</taxon>
        <taxon>Caerostris</taxon>
    </lineage>
</organism>
<dbReference type="InterPro" id="IPR002110">
    <property type="entry name" value="Ankyrin_rpt"/>
</dbReference>
<sequence>MEQTFMQKIAGYKPIHVAAEMGFKDIVEFYLDRERSADVNAVSIFGSTPLHLAAGNDFKDIVGMLLHNGAYYNALDGFNLTPLQLSKENCISTLLRIVEELFSAVEKNDYFMLENEIKVGFNYSKYCFANAKCLKNETLLHFASKNGCEEIVVILLKQKINPNTRDPNKYTPLHYAAKSSHFNVVKSLLMNGAVYNALSHNQETALDIAVGKRNYQYVTFRK</sequence>
<evidence type="ECO:0000256" key="1">
    <source>
        <dbReference type="ARBA" id="ARBA00004175"/>
    </source>
</evidence>
<keyword evidence="18" id="KW-1185">Reference proteome</keyword>
<keyword evidence="12" id="KW-1053">Target membrane</keyword>
<evidence type="ECO:0000256" key="9">
    <source>
        <dbReference type="ARBA" id="ARBA00023028"/>
    </source>
</evidence>
<feature type="repeat" description="ANK" evidence="16">
    <location>
        <begin position="45"/>
        <end position="77"/>
    </location>
</feature>
<dbReference type="Gene3D" id="1.25.40.20">
    <property type="entry name" value="Ankyrin repeat-containing domain"/>
    <property type="match status" value="3"/>
</dbReference>
<evidence type="ECO:0000256" key="4">
    <source>
        <dbReference type="ARBA" id="ARBA00022525"/>
    </source>
</evidence>
<keyword evidence="5" id="KW-1052">Target cell membrane</keyword>